<evidence type="ECO:0000256" key="2">
    <source>
        <dbReference type="SAM" id="MobiDB-lite"/>
    </source>
</evidence>
<reference evidence="4 5" key="1">
    <citation type="journal article" date="2008" name="Int. J. Syst. Evol. Microbiol.">
        <title>Luteimonas marina sp. nov., isolated from seawater.</title>
        <authorList>
            <person name="Baik K.S."/>
            <person name="Park S.C."/>
            <person name="Kim M.S."/>
            <person name="Kim E.M."/>
            <person name="Park C."/>
            <person name="Chun J."/>
            <person name="Seong C.N."/>
        </authorList>
    </citation>
    <scope>NUCLEOTIDE SEQUENCE [LARGE SCALE GENOMIC DNA]</scope>
    <source>
        <strain evidence="4 5">FR1330</strain>
    </source>
</reference>
<evidence type="ECO:0000256" key="1">
    <source>
        <dbReference type="SAM" id="Coils"/>
    </source>
</evidence>
<keyword evidence="1" id="KW-0175">Coiled coil</keyword>
<feature type="region of interest" description="Disordered" evidence="2">
    <location>
        <begin position="335"/>
        <end position="409"/>
    </location>
</feature>
<dbReference type="InterPro" id="IPR036779">
    <property type="entry name" value="LysM_dom_sf"/>
</dbReference>
<feature type="domain" description="LysM" evidence="3">
    <location>
        <begin position="38"/>
        <end position="91"/>
    </location>
</feature>
<evidence type="ECO:0000313" key="4">
    <source>
        <dbReference type="EMBL" id="TWT17477.1"/>
    </source>
</evidence>
<sequence>MSGDVNIPYSGSNFANDQAVVTADEVISGEVAAPEGTETYVVQPGDTLCEIAANGGYGNPPDMEAFYRDNPQYAESERNPDLIWPGEVVFVRSSPQEQLTPGQSGATPGNGTVATGNVDANGNPEFQNYANGQPVGPPYTSPETGTGQPANADTIDAQGNVIRTGEDGRPLTGWAPTTPGANGSNGAETEYTYYVDGRATTETVTSVDGAPDEPPPAREVDFAEQPIEGDGWYVVNGSSSGAQWAYFVDGHEVAGTRTTESKTVGDPAPVVGPKPPQNGTVAVSPPNENGVAQFQNYQDGQPLGPPYHARMGANGQPANADTVDAGGVVVRTDTEGAPLTGWAPTTPGANGSDGSEVEYGYYENGVPTGVTRTTSQGLPTGAPTPSEQTDAAAQASSSADTQLDNAAEDENPEIGVYEQQATEASESFDAAALAEIEATKELPPNASREDHANAVLEAAEAIAERLEAAGLQDQADRVRELARERADEINNEV</sequence>
<dbReference type="RefSeq" id="WP_146389369.1">
    <property type="nucleotide sequence ID" value="NZ_VOHK01000010.1"/>
</dbReference>
<dbReference type="Gene3D" id="3.10.350.10">
    <property type="entry name" value="LysM domain"/>
    <property type="match status" value="1"/>
</dbReference>
<protein>
    <submittedName>
        <fullName evidence="4">LysM peptidoglycan-binding domain-containing protein</fullName>
    </submittedName>
</protein>
<accession>A0A5C5TV61</accession>
<keyword evidence="5" id="KW-1185">Reference proteome</keyword>
<comment type="caution">
    <text evidence="4">The sequence shown here is derived from an EMBL/GenBank/DDBJ whole genome shotgun (WGS) entry which is preliminary data.</text>
</comment>
<organism evidence="4 5">
    <name type="scientific">Luteimonas marina</name>
    <dbReference type="NCBI Taxonomy" id="488485"/>
    <lineage>
        <taxon>Bacteria</taxon>
        <taxon>Pseudomonadati</taxon>
        <taxon>Pseudomonadota</taxon>
        <taxon>Gammaproteobacteria</taxon>
        <taxon>Lysobacterales</taxon>
        <taxon>Lysobacteraceae</taxon>
        <taxon>Luteimonas</taxon>
    </lineage>
</organism>
<feature type="region of interest" description="Disordered" evidence="2">
    <location>
        <begin position="165"/>
        <end position="187"/>
    </location>
</feature>
<feature type="compositionally biased region" description="Low complexity" evidence="2">
    <location>
        <begin position="388"/>
        <end position="402"/>
    </location>
</feature>
<dbReference type="EMBL" id="VOHK01000010">
    <property type="protein sequence ID" value="TWT17477.1"/>
    <property type="molecule type" value="Genomic_DNA"/>
</dbReference>
<dbReference type="InterPro" id="IPR018392">
    <property type="entry name" value="LysM"/>
</dbReference>
<proteinExistence type="predicted"/>
<dbReference type="CDD" id="cd00118">
    <property type="entry name" value="LysM"/>
    <property type="match status" value="1"/>
</dbReference>
<dbReference type="OrthoDB" id="6023754at2"/>
<dbReference type="AlphaFoldDB" id="A0A5C5TV61"/>
<name>A0A5C5TV61_9GAMM</name>
<gene>
    <name evidence="4" type="ORF">FQY83_17050</name>
</gene>
<evidence type="ECO:0000313" key="5">
    <source>
        <dbReference type="Proteomes" id="UP000319980"/>
    </source>
</evidence>
<evidence type="ECO:0000259" key="3">
    <source>
        <dbReference type="PROSITE" id="PS51782"/>
    </source>
</evidence>
<dbReference type="PROSITE" id="PS51782">
    <property type="entry name" value="LYSM"/>
    <property type="match status" value="1"/>
</dbReference>
<feature type="coiled-coil region" evidence="1">
    <location>
        <begin position="449"/>
        <end position="492"/>
    </location>
</feature>
<feature type="compositionally biased region" description="Polar residues" evidence="2">
    <location>
        <begin position="370"/>
        <end position="387"/>
    </location>
</feature>
<dbReference type="Proteomes" id="UP000319980">
    <property type="component" value="Unassembled WGS sequence"/>
</dbReference>